<organism evidence="1 2">
    <name type="scientific">Melastoma candidum</name>
    <dbReference type="NCBI Taxonomy" id="119954"/>
    <lineage>
        <taxon>Eukaryota</taxon>
        <taxon>Viridiplantae</taxon>
        <taxon>Streptophyta</taxon>
        <taxon>Embryophyta</taxon>
        <taxon>Tracheophyta</taxon>
        <taxon>Spermatophyta</taxon>
        <taxon>Magnoliopsida</taxon>
        <taxon>eudicotyledons</taxon>
        <taxon>Gunneridae</taxon>
        <taxon>Pentapetalae</taxon>
        <taxon>rosids</taxon>
        <taxon>malvids</taxon>
        <taxon>Myrtales</taxon>
        <taxon>Melastomataceae</taxon>
        <taxon>Melastomatoideae</taxon>
        <taxon>Melastomateae</taxon>
        <taxon>Melastoma</taxon>
    </lineage>
</organism>
<reference evidence="2" key="1">
    <citation type="journal article" date="2023" name="Front. Plant Sci.">
        <title>Chromosomal-level genome assembly of Melastoma candidum provides insights into trichome evolution.</title>
        <authorList>
            <person name="Zhong Y."/>
            <person name="Wu W."/>
            <person name="Sun C."/>
            <person name="Zou P."/>
            <person name="Liu Y."/>
            <person name="Dai S."/>
            <person name="Zhou R."/>
        </authorList>
    </citation>
    <scope>NUCLEOTIDE SEQUENCE [LARGE SCALE GENOMIC DNA]</scope>
</reference>
<dbReference type="EMBL" id="CM042886">
    <property type="protein sequence ID" value="KAI4339828.1"/>
    <property type="molecule type" value="Genomic_DNA"/>
</dbReference>
<name>A0ACB9NUI6_9MYRT</name>
<sequence>MLPPSITLLTVIAAAVIPSSCSRHDDVLHVFILAGQSNMAGRGGVINTFDPTTNVTVSSWDGVVPPECSPDPYGRILRLSANLTWVLAEEPLHADIDVNKTNGVGPGMAFANEVLRRDPARFRRIALVPCAIGGTRIAEWERGGSLYGQLVKRAKAAMGVDGDSGARMEGLLWYQGESDTVEATDAARYKVNVERFFRDLRADLGMPSLPIFQVAIASAQGPYMDAVRKAQFDVNTTNIQTVDAKGLPLEPDHVHLTTLAEVQLGKMLATAFLPSIPSPLPVAAGAAAVLNSLFFSFLTILSQCMSFHFL</sequence>
<gene>
    <name evidence="1" type="ORF">MLD38_024728</name>
</gene>
<keyword evidence="2" id="KW-1185">Reference proteome</keyword>
<evidence type="ECO:0000313" key="1">
    <source>
        <dbReference type="EMBL" id="KAI4339828.1"/>
    </source>
</evidence>
<comment type="caution">
    <text evidence="1">The sequence shown here is derived from an EMBL/GenBank/DDBJ whole genome shotgun (WGS) entry which is preliminary data.</text>
</comment>
<protein>
    <submittedName>
        <fullName evidence="1">Uncharacterized protein</fullName>
    </submittedName>
</protein>
<accession>A0ACB9NUI6</accession>
<dbReference type="Proteomes" id="UP001057402">
    <property type="component" value="Chromosome 7"/>
</dbReference>
<evidence type="ECO:0000313" key="2">
    <source>
        <dbReference type="Proteomes" id="UP001057402"/>
    </source>
</evidence>
<proteinExistence type="predicted"/>